<dbReference type="GO" id="GO:0003676">
    <property type="term" value="F:nucleic acid binding"/>
    <property type="evidence" value="ECO:0007669"/>
    <property type="project" value="InterPro"/>
</dbReference>
<evidence type="ECO:0000313" key="3">
    <source>
        <dbReference type="Proteomes" id="UP000315200"/>
    </source>
</evidence>
<protein>
    <recommendedName>
        <fullName evidence="1">Integrase catalytic domain-containing protein</fullName>
    </recommendedName>
</protein>
<dbReference type="Gene3D" id="3.30.420.10">
    <property type="entry name" value="Ribonuclease H-like superfamily/Ribonuclease H"/>
    <property type="match status" value="1"/>
</dbReference>
<organism evidence="2 3">
    <name type="scientific">Enterocloster clostridioformis</name>
    <dbReference type="NCBI Taxonomy" id="1531"/>
    <lineage>
        <taxon>Bacteria</taxon>
        <taxon>Bacillati</taxon>
        <taxon>Bacillota</taxon>
        <taxon>Clostridia</taxon>
        <taxon>Lachnospirales</taxon>
        <taxon>Lachnospiraceae</taxon>
        <taxon>Enterocloster</taxon>
    </lineage>
</organism>
<dbReference type="InterPro" id="IPR050900">
    <property type="entry name" value="Transposase_IS3/IS150/IS904"/>
</dbReference>
<dbReference type="PANTHER" id="PTHR46889:SF4">
    <property type="entry name" value="TRANSPOSASE INSO FOR INSERTION SEQUENCE ELEMENT IS911B-RELATED"/>
    <property type="match status" value="1"/>
</dbReference>
<accession>A0A829W761</accession>
<dbReference type="SUPFAM" id="SSF53098">
    <property type="entry name" value="Ribonuclease H-like"/>
    <property type="match status" value="1"/>
</dbReference>
<dbReference type="InterPro" id="IPR036397">
    <property type="entry name" value="RNaseH_sf"/>
</dbReference>
<comment type="caution">
    <text evidence="2">The sequence shown here is derived from an EMBL/GenBank/DDBJ whole genome shotgun (WGS) entry which is preliminary data.</text>
</comment>
<dbReference type="AlphaFoldDB" id="A0A829W761"/>
<reference evidence="2 3" key="1">
    <citation type="submission" date="2019-06" db="EMBL/GenBank/DDBJ databases">
        <title>Draft genome sequence of [Clostridium] clostridioforme NBRC 113352.</title>
        <authorList>
            <person name="Miura T."/>
            <person name="Furukawa M."/>
            <person name="Shimamura M."/>
            <person name="Ohyama Y."/>
            <person name="Yamazoe A."/>
            <person name="Kawasaki H."/>
        </authorList>
    </citation>
    <scope>NUCLEOTIDE SEQUENCE [LARGE SCALE GENOMIC DNA]</scope>
    <source>
        <strain evidence="2 3">NBRC 113352</strain>
    </source>
</reference>
<evidence type="ECO:0000259" key="1">
    <source>
        <dbReference type="PROSITE" id="PS50994"/>
    </source>
</evidence>
<feature type="domain" description="Integrase catalytic" evidence="1">
    <location>
        <begin position="1"/>
        <end position="83"/>
    </location>
</feature>
<name>A0A829W761_9FIRM</name>
<dbReference type="GO" id="GO:0015074">
    <property type="term" value="P:DNA integration"/>
    <property type="evidence" value="ECO:0007669"/>
    <property type="project" value="InterPro"/>
</dbReference>
<dbReference type="Pfam" id="PF00665">
    <property type="entry name" value="rve"/>
    <property type="match status" value="1"/>
</dbReference>
<evidence type="ECO:0000313" key="2">
    <source>
        <dbReference type="EMBL" id="GEA37128.1"/>
    </source>
</evidence>
<sequence>MVINALKKAFAVSKPQILNSDQGCQFTSQQYVDFVKENGIRQSMDGKSRWADNIMIERWFRSFKYEEAYLTLYNREYEKKSVN</sequence>
<dbReference type="PROSITE" id="PS50994">
    <property type="entry name" value="INTEGRASE"/>
    <property type="match status" value="1"/>
</dbReference>
<gene>
    <name evidence="2" type="ORF">Ccl03g_28410</name>
</gene>
<dbReference type="InterPro" id="IPR012337">
    <property type="entry name" value="RNaseH-like_sf"/>
</dbReference>
<dbReference type="Proteomes" id="UP000315200">
    <property type="component" value="Unassembled WGS sequence"/>
</dbReference>
<dbReference type="PANTHER" id="PTHR46889">
    <property type="entry name" value="TRANSPOSASE INSF FOR INSERTION SEQUENCE IS3B-RELATED"/>
    <property type="match status" value="1"/>
</dbReference>
<proteinExistence type="predicted"/>
<dbReference type="InterPro" id="IPR001584">
    <property type="entry name" value="Integrase_cat-core"/>
</dbReference>
<dbReference type="EMBL" id="BJLB01000001">
    <property type="protein sequence ID" value="GEA37128.1"/>
    <property type="molecule type" value="Genomic_DNA"/>
</dbReference>